<feature type="domain" description="RecX second three-helical" evidence="6">
    <location>
        <begin position="110"/>
        <end position="151"/>
    </location>
</feature>
<comment type="similarity">
    <text evidence="2 5">Belongs to the RecX family.</text>
</comment>
<dbReference type="PANTHER" id="PTHR33602">
    <property type="entry name" value="REGULATORY PROTEIN RECX FAMILY PROTEIN"/>
    <property type="match status" value="1"/>
</dbReference>
<protein>
    <recommendedName>
        <fullName evidence="3 5">Regulatory protein RecX</fullName>
    </recommendedName>
</protein>
<name>A0A426U710_9CHLR</name>
<evidence type="ECO:0000256" key="5">
    <source>
        <dbReference type="HAMAP-Rule" id="MF_01114"/>
    </source>
</evidence>
<gene>
    <name evidence="5" type="primary">recX</name>
    <name evidence="8" type="ORF">EI684_03935</name>
</gene>
<dbReference type="GO" id="GO:0006282">
    <property type="term" value="P:regulation of DNA repair"/>
    <property type="evidence" value="ECO:0007669"/>
    <property type="project" value="UniProtKB-UniRule"/>
</dbReference>
<evidence type="ECO:0000313" key="9">
    <source>
        <dbReference type="Proteomes" id="UP000280307"/>
    </source>
</evidence>
<dbReference type="InterPro" id="IPR053924">
    <property type="entry name" value="RecX_HTH_2nd"/>
</dbReference>
<keyword evidence="4 5" id="KW-0963">Cytoplasm</keyword>
<comment type="subcellular location">
    <subcellularLocation>
        <location evidence="1 5">Cytoplasm</location>
    </subcellularLocation>
</comment>
<evidence type="ECO:0000256" key="4">
    <source>
        <dbReference type="ARBA" id="ARBA00022490"/>
    </source>
</evidence>
<evidence type="ECO:0000256" key="2">
    <source>
        <dbReference type="ARBA" id="ARBA00009695"/>
    </source>
</evidence>
<dbReference type="PANTHER" id="PTHR33602:SF1">
    <property type="entry name" value="REGULATORY PROTEIN RECX FAMILY PROTEIN"/>
    <property type="match status" value="1"/>
</dbReference>
<accession>A0A426U710</accession>
<reference evidence="8 9" key="1">
    <citation type="submission" date="2018-12" db="EMBL/GenBank/DDBJ databases">
        <title>Genome Sequence of Candidatus Viridilinea halotolerans isolated from saline sulfide-rich spring.</title>
        <authorList>
            <person name="Grouzdev D.S."/>
            <person name="Burganskaya E.I."/>
            <person name="Krutkina M.S."/>
            <person name="Sukhacheva M.V."/>
            <person name="Gorlenko V.M."/>
        </authorList>
    </citation>
    <scope>NUCLEOTIDE SEQUENCE [LARGE SCALE GENOMIC DNA]</scope>
    <source>
        <strain evidence="8">Chok-6</strain>
    </source>
</reference>
<feature type="domain" description="RecX first three-helical" evidence="7">
    <location>
        <begin position="64"/>
        <end position="103"/>
    </location>
</feature>
<evidence type="ECO:0000259" key="6">
    <source>
        <dbReference type="Pfam" id="PF02631"/>
    </source>
</evidence>
<evidence type="ECO:0000259" key="7">
    <source>
        <dbReference type="Pfam" id="PF21982"/>
    </source>
</evidence>
<dbReference type="HAMAP" id="MF_01114">
    <property type="entry name" value="RecX"/>
    <property type="match status" value="1"/>
</dbReference>
<organism evidence="8 9">
    <name type="scientific">Candidatus Viridilinea halotolerans</name>
    <dbReference type="NCBI Taxonomy" id="2491704"/>
    <lineage>
        <taxon>Bacteria</taxon>
        <taxon>Bacillati</taxon>
        <taxon>Chloroflexota</taxon>
        <taxon>Chloroflexia</taxon>
        <taxon>Chloroflexales</taxon>
        <taxon>Chloroflexineae</taxon>
        <taxon>Oscillochloridaceae</taxon>
        <taxon>Candidatus Viridilinea</taxon>
    </lineage>
</organism>
<dbReference type="EMBL" id="RSAS01000157">
    <property type="protein sequence ID" value="RRR75805.1"/>
    <property type="molecule type" value="Genomic_DNA"/>
</dbReference>
<comment type="caution">
    <text evidence="8">The sequence shown here is derived from an EMBL/GenBank/DDBJ whole genome shotgun (WGS) entry which is preliminary data.</text>
</comment>
<dbReference type="AlphaFoldDB" id="A0A426U710"/>
<evidence type="ECO:0000256" key="3">
    <source>
        <dbReference type="ARBA" id="ARBA00018111"/>
    </source>
</evidence>
<dbReference type="Gene3D" id="1.10.10.10">
    <property type="entry name" value="Winged helix-like DNA-binding domain superfamily/Winged helix DNA-binding domain"/>
    <property type="match status" value="2"/>
</dbReference>
<evidence type="ECO:0000313" key="8">
    <source>
        <dbReference type="EMBL" id="RRR75805.1"/>
    </source>
</evidence>
<sequence length="229" mass="25342">MPPGTITAITAQANDSQRVNIFIDGAFALGIGMATLAREALWVGLELDEAAWERLEAAAQAEQAMRIAMRMLDSRPRAIAEVRQRLQRKGCTPESIAQAIERLTALGLLDDSAFSQLWVENRQRLRPRGALALRDELRRKGVDRTTVEQTLAASDATDPEAEAHRAEQLARSVLARYAHSPDRTSFQRRMGGFLQRRGFSLAVVRPILGILWAELQGADVQDGGEPYPE</sequence>
<comment type="function">
    <text evidence="5">Modulates RecA activity.</text>
</comment>
<dbReference type="InterPro" id="IPR053926">
    <property type="entry name" value="RecX_HTH_1st"/>
</dbReference>
<dbReference type="GO" id="GO:0005737">
    <property type="term" value="C:cytoplasm"/>
    <property type="evidence" value="ECO:0007669"/>
    <property type="project" value="UniProtKB-SubCell"/>
</dbReference>
<proteinExistence type="inferred from homology"/>
<dbReference type="InterPro" id="IPR003783">
    <property type="entry name" value="Regulatory_RecX"/>
</dbReference>
<dbReference type="Pfam" id="PF21982">
    <property type="entry name" value="RecX_HTH1"/>
    <property type="match status" value="1"/>
</dbReference>
<dbReference type="Pfam" id="PF02631">
    <property type="entry name" value="RecX_HTH2"/>
    <property type="match status" value="1"/>
</dbReference>
<dbReference type="InterPro" id="IPR036388">
    <property type="entry name" value="WH-like_DNA-bd_sf"/>
</dbReference>
<evidence type="ECO:0000256" key="1">
    <source>
        <dbReference type="ARBA" id="ARBA00004496"/>
    </source>
</evidence>
<dbReference type="Proteomes" id="UP000280307">
    <property type="component" value="Unassembled WGS sequence"/>
</dbReference>